<keyword evidence="1 2" id="KW-0812">Transmembrane</keyword>
<sequence>MGIAEVLTIIFVVLKLTGVIAWSWWLVLLPTIISFSIYALLVVIKLVMVIIAVVAVKKRE</sequence>
<evidence type="ECO:0000313" key="3">
    <source>
        <dbReference type="Proteomes" id="UP000050668"/>
    </source>
</evidence>
<organism evidence="2 3">
    <name type="scientific">Lysinibacillus contaminans</name>
    <dbReference type="NCBI Taxonomy" id="1293441"/>
    <lineage>
        <taxon>Bacteria</taxon>
        <taxon>Bacillati</taxon>
        <taxon>Bacillota</taxon>
        <taxon>Bacilli</taxon>
        <taxon>Bacillales</taxon>
        <taxon>Bacillaceae</taxon>
        <taxon>Lysinibacillus</taxon>
    </lineage>
</organism>
<evidence type="ECO:0000256" key="1">
    <source>
        <dbReference type="SAM" id="Phobius"/>
    </source>
</evidence>
<gene>
    <name evidence="2" type="ORF">AEA09_07080</name>
</gene>
<keyword evidence="1" id="KW-0472">Membrane</keyword>
<evidence type="ECO:0000313" key="2">
    <source>
        <dbReference type="EMBL" id="KOS68342.1"/>
    </source>
</evidence>
<keyword evidence="1" id="KW-1133">Transmembrane helix</keyword>
<proteinExistence type="predicted"/>
<feature type="transmembrane region" description="Helical" evidence="1">
    <location>
        <begin position="7"/>
        <end position="26"/>
    </location>
</feature>
<dbReference type="RefSeq" id="WP_053583167.1">
    <property type="nucleotide sequence ID" value="NZ_LGRV01000003.1"/>
</dbReference>
<name>A0ABR5K0A2_9BACI</name>
<feature type="transmembrane region" description="Helical" evidence="1">
    <location>
        <begin position="32"/>
        <end position="56"/>
    </location>
</feature>
<dbReference type="EMBL" id="LGRV01000003">
    <property type="protein sequence ID" value="KOS68342.1"/>
    <property type="molecule type" value="Genomic_DNA"/>
</dbReference>
<protein>
    <submittedName>
        <fullName evidence="2">Transmembrane Fragile-X-F protein</fullName>
    </submittedName>
</protein>
<keyword evidence="3" id="KW-1185">Reference proteome</keyword>
<reference evidence="3" key="1">
    <citation type="submission" date="2015-07" db="EMBL/GenBank/DDBJ databases">
        <title>Fjat-14205 dsm 2895.</title>
        <authorList>
            <person name="Liu B."/>
            <person name="Wang J."/>
            <person name="Zhu Y."/>
            <person name="Liu G."/>
            <person name="Chen Q."/>
            <person name="Chen Z."/>
            <person name="Lan J."/>
            <person name="Che J."/>
            <person name="Ge C."/>
            <person name="Shi H."/>
            <person name="Pan Z."/>
            <person name="Liu X."/>
        </authorList>
    </citation>
    <scope>NUCLEOTIDE SEQUENCE [LARGE SCALE GENOMIC DNA]</scope>
    <source>
        <strain evidence="3">DSM 25560</strain>
    </source>
</reference>
<dbReference type="Proteomes" id="UP000050668">
    <property type="component" value="Unassembled WGS sequence"/>
</dbReference>
<comment type="caution">
    <text evidence="2">The sequence shown here is derived from an EMBL/GenBank/DDBJ whole genome shotgun (WGS) entry which is preliminary data.</text>
</comment>
<accession>A0ABR5K0A2</accession>